<sequence>MAPDIPVKRVGSPADRVGAQLVREPRSNELRTAVYGTQVNGGSEYTGTLVLRDRAQLKALIDALQGVFYGWPGDER</sequence>
<gene>
    <name evidence="1" type="primary">46</name>
    <name evidence="1" type="ORF">SEA_HEATHER_46</name>
</gene>
<evidence type="ECO:0000313" key="1">
    <source>
        <dbReference type="EMBL" id="QBZ73416.1"/>
    </source>
</evidence>
<dbReference type="Proteomes" id="UP000297168">
    <property type="component" value="Segment"/>
</dbReference>
<organism evidence="1 2">
    <name type="scientific">Streptomyces phage Heather</name>
    <dbReference type="NCBI Taxonomy" id="2562343"/>
    <lineage>
        <taxon>Viruses</taxon>
        <taxon>Duplodnaviria</taxon>
        <taxon>Heunggongvirae</taxon>
        <taxon>Uroviricota</taxon>
        <taxon>Caudoviricetes</taxon>
        <taxon>Colingsworthviridae</taxon>
        <taxon>Sebastisaurusvirus</taxon>
        <taxon>Sebastisaurusvirus heather</taxon>
    </lineage>
</organism>
<evidence type="ECO:0000313" key="2">
    <source>
        <dbReference type="Proteomes" id="UP000297168"/>
    </source>
</evidence>
<accession>A0A4D6E487</accession>
<reference evidence="2" key="1">
    <citation type="submission" date="2019-03" db="EMBL/GenBank/DDBJ databases">
        <authorList>
            <person name="Goralski S.M."/>
            <person name="Markward M.L."/>
            <person name="Addai K."/>
            <person name="Agarwal S."/>
            <person name="Ahmad I.M."/>
            <person name="Alumyar Y.S."/>
            <person name="An J."/>
            <person name="Antar T.E."/>
            <person name="Antony V."/>
            <person name="Arvin L.E."/>
            <person name="Atanasoff K.E."/>
            <person name="Ati R."/>
            <person name="Batista A."/>
            <person name="Bembuh M.L."/>
            <person name="Bhardvaj T.B."/>
            <person name="Brown C.J."/>
            <person name="Butt S.T."/>
            <person name="Cahn D."/>
            <person name="Canales I.-I."/>
            <person name="Carr K."/>
            <person name="Chen K.Z."/>
            <person name="Chen M."/>
            <person name="Chigurupati S."/>
            <person name="Chou C."/>
            <person name="Chung C.S."/>
            <person name="Cole S.T."/>
            <person name="Colson C.L."/>
            <person name="Dent D.M."/>
            <person name="Djiogo E.M."/>
            <person name="Domrachev B.M."/>
            <person name="Dwivedi J."/>
            <person name="Ehsani C."/>
            <person name="Essien U.A."/>
            <person name="Fakhar A."/>
            <person name="Flood S.H."/>
            <person name="Furletti G."/>
            <person name="Gebreegziabher M."/>
            <person name="Gruver-Williams A."/>
            <person name="Guldan M.L."/>
            <person name="Gurung S."/>
            <person name="Heo K."/>
            <person name="John R.A."/>
            <person name="Kabir L."/>
            <person name="Kaira H."/>
            <person name="Kane M.S."/>
            <person name="Karanja M."/>
            <person name="Karley A.N."/>
            <person name="Kelleher J."/>
            <person name="Khan A.M."/>
            <person name="Khan A."/>
            <person name="Kharel S."/>
            <person name="Kidane M."/>
            <person name="Konanur P."/>
            <person name="Kuo N.K."/>
            <person name="Kyaw G."/>
            <person name="Lahijan N."/>
            <person name="Lamm D.N."/>
            <person name="Lance S.V."/>
            <person name="Le C."/>
            <person name="Lee C.H."/>
            <person name="Leka D."/>
            <person name="Li C."/>
            <person name="Lim S.Y."/>
            <person name="Lo J."/>
            <person name="Ludwig S."/>
            <person name="Mahaney V.M."/>
            <person name="Mangukiya A."/>
            <person name="Mani D."/>
            <person name="Mariano P."/>
            <person name="Mbaekwe U."/>
            <person name="McGowan H."/>
            <person name="McNamara A."/>
            <person name="Mebrahtu S."/>
            <person name="Mohamed A."/>
            <person name="Mohamed M.E."/>
            <person name="Muntaka F."/>
            <person name="Naqvi T."/>
            <person name="Nengel A.M."/>
            <person name="Neupane S."/>
            <person name="Nguyen J."/>
            <person name="Nguyen J."/>
            <person name="Nwoji I.C."/>
            <person name="O'Brien T."/>
            <person name="Okusolubo T.A."/>
            <person name="Paek J."/>
            <person name="Pandithakoralag H."/>
            <person name="Parsa S."/>
            <person name="Perry C."/>
            <person name="Petrie C.R."/>
            <person name="Poteshman G.A."/>
            <person name="Quiros D."/>
            <person name="Rana S."/>
            <person name="Reister J."/>
            <person name="Reyes E."/>
            <person name="Riaz H.S."/>
            <person name="Roach T.L."/>
            <person name="Saikali A."/>
            <person name="Scalsky R."/>
            <person name="Schultz J.A."/>
            <person name="Scott C.F."/>
            <person name="Sekira M.D."/>
            <person name="Shee C.S."/>
            <person name="Shultz P."/>
            <person name="Siarez J.A."/>
            <person name="Simpson A.L."/>
            <person name="Singh S."/>
            <person name="Smith F.R."/>
            <person name="Smith S.A."/>
            <person name="Sobers S."/>
            <person name="Sobowale A.O."/>
            <person name="Somoza K.A."/>
            <person name="Song M."/>
            <person name="Spence R.N."/>
            <person name="Spruill R.A."/>
            <person name="Subedi A."/>
            <person name="Taj A.B."/>
            <person name="Thomas J."/>
            <person name="Todd J.C."/>
            <person name="Tran T."/>
            <person name="Varghese J."/>
            <person name="Vartanian E."/>
            <person name="Vega A."/>
            <person name="Vong A."/>
            <person name="Wachhaus L.E."/>
            <person name="Walter A.J."/>
            <person name="Wessel M.E."/>
            <person name="Azam A.M."/>
            <person name="Blocker D."/>
            <person name="Naeem N.-U.-A."/>
            <person name="Patel R."/>
            <person name="Shakarov P."/>
            <person name="Xie C.L."/>
            <person name="Zolnerowich N."/>
            <person name="Correa-Mendez M."/>
            <person name="Fabian M."/>
            <person name="Fishbein J."/>
            <person name="Harkles L."/>
            <person name="Reger N."/>
            <person name="Saleh S."/>
            <person name="Erill I."/>
            <person name="Caruso S.M."/>
            <person name="Garlena R.A."/>
            <person name="Russell D.A."/>
            <person name="Pope W.H."/>
            <person name="Jacobs-Sera D."/>
            <person name="Hatfull G.F."/>
        </authorList>
    </citation>
    <scope>NUCLEOTIDE SEQUENCE [LARGE SCALE GENOMIC DNA]</scope>
</reference>
<protein>
    <submittedName>
        <fullName evidence="1">Uncharacterized protein</fullName>
    </submittedName>
</protein>
<dbReference type="EMBL" id="MK686069">
    <property type="protein sequence ID" value="QBZ73416.1"/>
    <property type="molecule type" value="Genomic_DNA"/>
</dbReference>
<proteinExistence type="predicted"/>
<keyword evidence="2" id="KW-1185">Reference proteome</keyword>
<name>A0A4D6E487_9CAUD</name>